<organism evidence="1 2">
    <name type="scientific">Smallanthus sonchifolius</name>
    <dbReference type="NCBI Taxonomy" id="185202"/>
    <lineage>
        <taxon>Eukaryota</taxon>
        <taxon>Viridiplantae</taxon>
        <taxon>Streptophyta</taxon>
        <taxon>Embryophyta</taxon>
        <taxon>Tracheophyta</taxon>
        <taxon>Spermatophyta</taxon>
        <taxon>Magnoliopsida</taxon>
        <taxon>eudicotyledons</taxon>
        <taxon>Gunneridae</taxon>
        <taxon>Pentapetalae</taxon>
        <taxon>asterids</taxon>
        <taxon>campanulids</taxon>
        <taxon>Asterales</taxon>
        <taxon>Asteraceae</taxon>
        <taxon>Asteroideae</taxon>
        <taxon>Heliantheae alliance</taxon>
        <taxon>Millerieae</taxon>
        <taxon>Smallanthus</taxon>
    </lineage>
</organism>
<evidence type="ECO:0000313" key="1">
    <source>
        <dbReference type="EMBL" id="KAI3822885.1"/>
    </source>
</evidence>
<accession>A0ACB9JS74</accession>
<evidence type="ECO:0000313" key="2">
    <source>
        <dbReference type="Proteomes" id="UP001056120"/>
    </source>
</evidence>
<reference evidence="2" key="1">
    <citation type="journal article" date="2022" name="Mol. Ecol. Resour.">
        <title>The genomes of chicory, endive, great burdock and yacon provide insights into Asteraceae palaeo-polyploidization history and plant inulin production.</title>
        <authorList>
            <person name="Fan W."/>
            <person name="Wang S."/>
            <person name="Wang H."/>
            <person name="Wang A."/>
            <person name="Jiang F."/>
            <person name="Liu H."/>
            <person name="Zhao H."/>
            <person name="Xu D."/>
            <person name="Zhang Y."/>
        </authorList>
    </citation>
    <scope>NUCLEOTIDE SEQUENCE [LARGE SCALE GENOMIC DNA]</scope>
    <source>
        <strain evidence="2">cv. Yunnan</strain>
    </source>
</reference>
<comment type="caution">
    <text evidence="1">The sequence shown here is derived from an EMBL/GenBank/DDBJ whole genome shotgun (WGS) entry which is preliminary data.</text>
</comment>
<keyword evidence="2" id="KW-1185">Reference proteome</keyword>
<gene>
    <name evidence="1" type="ORF">L1987_10485</name>
</gene>
<name>A0ACB9JS74_9ASTR</name>
<reference evidence="1 2" key="2">
    <citation type="journal article" date="2022" name="Mol. Ecol. Resour.">
        <title>The genomes of chicory, endive, great burdock and yacon provide insights into Asteraceae paleo-polyploidization history and plant inulin production.</title>
        <authorList>
            <person name="Fan W."/>
            <person name="Wang S."/>
            <person name="Wang H."/>
            <person name="Wang A."/>
            <person name="Jiang F."/>
            <person name="Liu H."/>
            <person name="Zhao H."/>
            <person name="Xu D."/>
            <person name="Zhang Y."/>
        </authorList>
    </citation>
    <scope>NUCLEOTIDE SEQUENCE [LARGE SCALE GENOMIC DNA]</scope>
    <source>
        <strain evidence="2">cv. Yunnan</strain>
        <tissue evidence="1">Leaves</tissue>
    </source>
</reference>
<sequence length="68" mass="7466">MSRFVNDGLFLKSMNVREEKWENCIEDIIQQAVGTKCKTSILHFISSARLGSAASSSSSSSFPTPLLL</sequence>
<protein>
    <submittedName>
        <fullName evidence="1">Uncharacterized protein</fullName>
    </submittedName>
</protein>
<dbReference type="Proteomes" id="UP001056120">
    <property type="component" value="Linkage Group LG03"/>
</dbReference>
<proteinExistence type="predicted"/>
<dbReference type="EMBL" id="CM042020">
    <property type="protein sequence ID" value="KAI3822885.1"/>
    <property type="molecule type" value="Genomic_DNA"/>
</dbReference>